<dbReference type="Proteomes" id="UP000286746">
    <property type="component" value="Unassembled WGS sequence"/>
</dbReference>
<protein>
    <submittedName>
        <fullName evidence="2">Uncharacterized protein</fullName>
    </submittedName>
</protein>
<accession>A0A401WCP6</accession>
<reference evidence="2 3" key="1">
    <citation type="submission" date="2018-11" db="EMBL/GenBank/DDBJ databases">
        <title>Whole genome sequence of Streptomyces paromomycinus NBRC 15454(T).</title>
        <authorList>
            <person name="Komaki H."/>
            <person name="Tamura T."/>
        </authorList>
    </citation>
    <scope>NUCLEOTIDE SEQUENCE [LARGE SCALE GENOMIC DNA]</scope>
    <source>
        <strain evidence="2 3">NBRC 15454</strain>
    </source>
</reference>
<evidence type="ECO:0000313" key="3">
    <source>
        <dbReference type="Proteomes" id="UP000286746"/>
    </source>
</evidence>
<evidence type="ECO:0000256" key="1">
    <source>
        <dbReference type="SAM" id="MobiDB-lite"/>
    </source>
</evidence>
<sequence length="258" mass="27107">MIPAPEPVTGAGARNSNPRAPARRPLNTPRTTVSLDVPAHQPRARPRFLSDAAGIRTTVTCSSPRRGHPHDGAVPSFPEPRAFAQRFRPLPPAPPSPCRECPAPGTHTPAPCPTPVSGAQPHARSHAPRPLGPRATRLPGARATRQPGPLPHACPAPVQHTCLRRPCPTLSPAHDHTPARTPHARLMPVPHACPRLVQHACLRRPCHTSASGSCVTHACLVPALLPACLPTCLAPAPAPARGHLHDVLAPCPPCPPAL</sequence>
<feature type="region of interest" description="Disordered" evidence="1">
    <location>
        <begin position="59"/>
        <end position="78"/>
    </location>
</feature>
<proteinExistence type="predicted"/>
<dbReference type="EMBL" id="BHZD01000001">
    <property type="protein sequence ID" value="GCD47115.1"/>
    <property type="molecule type" value="Genomic_DNA"/>
</dbReference>
<organism evidence="2 3">
    <name type="scientific">Streptomyces paromomycinus</name>
    <name type="common">Streptomyces rimosus subsp. paromomycinus</name>
    <dbReference type="NCBI Taxonomy" id="92743"/>
    <lineage>
        <taxon>Bacteria</taxon>
        <taxon>Bacillati</taxon>
        <taxon>Actinomycetota</taxon>
        <taxon>Actinomycetes</taxon>
        <taxon>Kitasatosporales</taxon>
        <taxon>Streptomycetaceae</taxon>
        <taxon>Streptomyces</taxon>
    </lineage>
</organism>
<feature type="region of interest" description="Disordered" evidence="1">
    <location>
        <begin position="1"/>
        <end position="47"/>
    </location>
</feature>
<evidence type="ECO:0000313" key="2">
    <source>
        <dbReference type="EMBL" id="GCD47115.1"/>
    </source>
</evidence>
<comment type="caution">
    <text evidence="2">The sequence shown here is derived from an EMBL/GenBank/DDBJ whole genome shotgun (WGS) entry which is preliminary data.</text>
</comment>
<keyword evidence="3" id="KW-1185">Reference proteome</keyword>
<gene>
    <name evidence="2" type="ORF">GKJPGBOP_06872</name>
</gene>
<dbReference type="AlphaFoldDB" id="A0A401WCP6"/>
<feature type="compositionally biased region" description="Low complexity" evidence="1">
    <location>
        <begin position="13"/>
        <end position="32"/>
    </location>
</feature>
<feature type="region of interest" description="Disordered" evidence="1">
    <location>
        <begin position="109"/>
        <end position="152"/>
    </location>
</feature>
<name>A0A401WCP6_STREY</name>